<dbReference type="SUPFAM" id="SSF51735">
    <property type="entry name" value="NAD(P)-binding Rossmann-fold domains"/>
    <property type="match status" value="1"/>
</dbReference>
<keyword evidence="5" id="KW-1185">Reference proteome</keyword>
<dbReference type="Gene3D" id="3.40.50.720">
    <property type="entry name" value="NAD(P)-binding Rossmann-like Domain"/>
    <property type="match status" value="1"/>
</dbReference>
<dbReference type="EMBL" id="JAULSN010000003">
    <property type="protein sequence ID" value="KAK3376108.1"/>
    <property type="molecule type" value="Genomic_DNA"/>
</dbReference>
<dbReference type="InterPro" id="IPR036291">
    <property type="entry name" value="NAD(P)-bd_dom_sf"/>
</dbReference>
<evidence type="ECO:0000256" key="2">
    <source>
        <dbReference type="ARBA" id="ARBA00023445"/>
    </source>
</evidence>
<evidence type="ECO:0000256" key="1">
    <source>
        <dbReference type="ARBA" id="ARBA00023002"/>
    </source>
</evidence>
<dbReference type="PANTHER" id="PTHR10366:SF564">
    <property type="entry name" value="STEROL-4-ALPHA-CARBOXYLATE 3-DEHYDROGENASE, DECARBOXYLATING"/>
    <property type="match status" value="1"/>
</dbReference>
<keyword evidence="1" id="KW-0560">Oxidoreductase</keyword>
<comment type="similarity">
    <text evidence="2">Belongs to the NAD(P)-dependent epimerase/dehydratase family. Dihydroflavonol-4-reductase subfamily.</text>
</comment>
<accession>A0AAE0NAH7</accession>
<name>A0AAE0NAH7_9PEZI</name>
<dbReference type="Pfam" id="PF01370">
    <property type="entry name" value="Epimerase"/>
    <property type="match status" value="1"/>
</dbReference>
<feature type="domain" description="NAD-dependent epimerase/dehydratase" evidence="3">
    <location>
        <begin position="8"/>
        <end position="266"/>
    </location>
</feature>
<evidence type="ECO:0000313" key="4">
    <source>
        <dbReference type="EMBL" id="KAK3376108.1"/>
    </source>
</evidence>
<dbReference type="InterPro" id="IPR050425">
    <property type="entry name" value="NAD(P)_dehydrat-like"/>
</dbReference>
<dbReference type="GO" id="GO:0016616">
    <property type="term" value="F:oxidoreductase activity, acting on the CH-OH group of donors, NAD or NADP as acceptor"/>
    <property type="evidence" value="ECO:0007669"/>
    <property type="project" value="TreeGrafter"/>
</dbReference>
<organism evidence="4 5">
    <name type="scientific">Lasiosphaeria ovina</name>
    <dbReference type="NCBI Taxonomy" id="92902"/>
    <lineage>
        <taxon>Eukaryota</taxon>
        <taxon>Fungi</taxon>
        <taxon>Dikarya</taxon>
        <taxon>Ascomycota</taxon>
        <taxon>Pezizomycotina</taxon>
        <taxon>Sordariomycetes</taxon>
        <taxon>Sordariomycetidae</taxon>
        <taxon>Sordariales</taxon>
        <taxon>Lasiosphaeriaceae</taxon>
        <taxon>Lasiosphaeria</taxon>
    </lineage>
</organism>
<evidence type="ECO:0000259" key="3">
    <source>
        <dbReference type="Pfam" id="PF01370"/>
    </source>
</evidence>
<dbReference type="InterPro" id="IPR001509">
    <property type="entry name" value="Epimerase_deHydtase"/>
</dbReference>
<dbReference type="Proteomes" id="UP001287356">
    <property type="component" value="Unassembled WGS sequence"/>
</dbReference>
<dbReference type="AlphaFoldDB" id="A0AAE0NAH7"/>
<reference evidence="4" key="2">
    <citation type="submission" date="2023-06" db="EMBL/GenBank/DDBJ databases">
        <authorList>
            <consortium name="Lawrence Berkeley National Laboratory"/>
            <person name="Haridas S."/>
            <person name="Hensen N."/>
            <person name="Bonometti L."/>
            <person name="Westerberg I."/>
            <person name="Brannstrom I.O."/>
            <person name="Guillou S."/>
            <person name="Cros-Aarteil S."/>
            <person name="Calhoun S."/>
            <person name="Kuo A."/>
            <person name="Mondo S."/>
            <person name="Pangilinan J."/>
            <person name="Riley R."/>
            <person name="Labutti K."/>
            <person name="Andreopoulos B."/>
            <person name="Lipzen A."/>
            <person name="Chen C."/>
            <person name="Yanf M."/>
            <person name="Daum C."/>
            <person name="Ng V."/>
            <person name="Clum A."/>
            <person name="Steindorff A."/>
            <person name="Ohm R."/>
            <person name="Martin F."/>
            <person name="Silar P."/>
            <person name="Natvig D."/>
            <person name="Lalanne C."/>
            <person name="Gautier V."/>
            <person name="Ament-Velasquez S.L."/>
            <person name="Kruys A."/>
            <person name="Hutchinson M.I."/>
            <person name="Powell A.J."/>
            <person name="Barry K."/>
            <person name="Miller A.N."/>
            <person name="Grigoriev I.V."/>
            <person name="Debuchy R."/>
            <person name="Gladieux P."/>
            <person name="Thoren M.H."/>
            <person name="Johannesson H."/>
        </authorList>
    </citation>
    <scope>NUCLEOTIDE SEQUENCE</scope>
    <source>
        <strain evidence="4">CBS 958.72</strain>
    </source>
</reference>
<reference evidence="4" key="1">
    <citation type="journal article" date="2023" name="Mol. Phylogenet. Evol.">
        <title>Genome-scale phylogeny and comparative genomics of the fungal order Sordariales.</title>
        <authorList>
            <person name="Hensen N."/>
            <person name="Bonometti L."/>
            <person name="Westerberg I."/>
            <person name="Brannstrom I.O."/>
            <person name="Guillou S."/>
            <person name="Cros-Aarteil S."/>
            <person name="Calhoun S."/>
            <person name="Haridas S."/>
            <person name="Kuo A."/>
            <person name="Mondo S."/>
            <person name="Pangilinan J."/>
            <person name="Riley R."/>
            <person name="LaButti K."/>
            <person name="Andreopoulos B."/>
            <person name="Lipzen A."/>
            <person name="Chen C."/>
            <person name="Yan M."/>
            <person name="Daum C."/>
            <person name="Ng V."/>
            <person name="Clum A."/>
            <person name="Steindorff A."/>
            <person name="Ohm R.A."/>
            <person name="Martin F."/>
            <person name="Silar P."/>
            <person name="Natvig D.O."/>
            <person name="Lalanne C."/>
            <person name="Gautier V."/>
            <person name="Ament-Velasquez S.L."/>
            <person name="Kruys A."/>
            <person name="Hutchinson M.I."/>
            <person name="Powell A.J."/>
            <person name="Barry K."/>
            <person name="Miller A.N."/>
            <person name="Grigoriev I.V."/>
            <person name="Debuchy R."/>
            <person name="Gladieux P."/>
            <person name="Hiltunen Thoren M."/>
            <person name="Johannesson H."/>
        </authorList>
    </citation>
    <scope>NUCLEOTIDE SEQUENCE</scope>
    <source>
        <strain evidence="4">CBS 958.72</strain>
    </source>
</reference>
<sequence>MSSSKGLVLVSGANSFVGGAAIEALLKAGYSVRGTVRSMASGDPLIEALSEYADKIEIVQVADITAAGAFDEAVKGVDAVAHIAAPVALNFDDPEPVMTAAIEGIKRILESAHATPSVKTFVFMSSVVAILGPKEGDEIVYTEADWNTASLDTLAEQGKNTPGHIIYYASKTAAEQALWAFRDEQHPKFSVTALNPCFITGPPVVVPKSPSEINFTSRTIWDVLAGVPLAEAGLAGLFHGFVDVRDVGRMVAFSIAHPEKTDGERFLLASHYGPAQSIADILRRQYPERAAIIHEGTPGEGYFLPGYTYPKGFRHDGTKATRVSGQDYIPWEKTVVDMAEKLKPLLTN</sequence>
<dbReference type="PANTHER" id="PTHR10366">
    <property type="entry name" value="NAD DEPENDENT EPIMERASE/DEHYDRATASE"/>
    <property type="match status" value="1"/>
</dbReference>
<comment type="caution">
    <text evidence="4">The sequence shown here is derived from an EMBL/GenBank/DDBJ whole genome shotgun (WGS) entry which is preliminary data.</text>
</comment>
<protein>
    <recommendedName>
        <fullName evidence="3">NAD-dependent epimerase/dehydratase domain-containing protein</fullName>
    </recommendedName>
</protein>
<proteinExistence type="inferred from homology"/>
<gene>
    <name evidence="4" type="ORF">B0T24DRAFT_526840</name>
</gene>
<evidence type="ECO:0000313" key="5">
    <source>
        <dbReference type="Proteomes" id="UP001287356"/>
    </source>
</evidence>